<dbReference type="InterPro" id="IPR001789">
    <property type="entry name" value="Sig_transdc_resp-reg_receiver"/>
</dbReference>
<dbReference type="InterPro" id="IPR010093">
    <property type="entry name" value="SinI_DNA-bd"/>
</dbReference>
<name>A0A3N5Y1C7_9ALTE</name>
<dbReference type="OrthoDB" id="5703386at2"/>
<dbReference type="CDD" id="cd17546">
    <property type="entry name" value="REC_hyHK_CKI1_RcsC-like"/>
    <property type="match status" value="1"/>
</dbReference>
<dbReference type="PANTHER" id="PTHR44591:SF3">
    <property type="entry name" value="RESPONSE REGULATORY DOMAIN-CONTAINING PROTEIN"/>
    <property type="match status" value="1"/>
</dbReference>
<dbReference type="NCBIfam" id="TIGR01764">
    <property type="entry name" value="excise"/>
    <property type="match status" value="1"/>
</dbReference>
<dbReference type="InterPro" id="IPR050595">
    <property type="entry name" value="Bact_response_regulator"/>
</dbReference>
<dbReference type="InterPro" id="IPR041657">
    <property type="entry name" value="HTH_17"/>
</dbReference>
<keyword evidence="1 2" id="KW-0597">Phosphoprotein</keyword>
<dbReference type="RefSeq" id="WP_124027537.1">
    <property type="nucleotide sequence ID" value="NZ_JBHRSN010000015.1"/>
</dbReference>
<dbReference type="SUPFAM" id="SSF52172">
    <property type="entry name" value="CheY-like"/>
    <property type="match status" value="1"/>
</dbReference>
<dbReference type="GO" id="GO:0000160">
    <property type="term" value="P:phosphorelay signal transduction system"/>
    <property type="evidence" value="ECO:0007669"/>
    <property type="project" value="InterPro"/>
</dbReference>
<dbReference type="Proteomes" id="UP000275281">
    <property type="component" value="Unassembled WGS sequence"/>
</dbReference>
<evidence type="ECO:0000256" key="2">
    <source>
        <dbReference type="PROSITE-ProRule" id="PRU00169"/>
    </source>
</evidence>
<dbReference type="SUPFAM" id="SSF46955">
    <property type="entry name" value="Putative DNA-binding domain"/>
    <property type="match status" value="1"/>
</dbReference>
<dbReference type="Gene3D" id="1.10.1660.10">
    <property type="match status" value="1"/>
</dbReference>
<protein>
    <submittedName>
        <fullName evidence="4">Response regulator</fullName>
    </submittedName>
</protein>
<dbReference type="EMBL" id="RPOK01000002">
    <property type="protein sequence ID" value="RPJ67637.1"/>
    <property type="molecule type" value="Genomic_DNA"/>
</dbReference>
<dbReference type="PROSITE" id="PS50110">
    <property type="entry name" value="RESPONSE_REGULATORY"/>
    <property type="match status" value="1"/>
</dbReference>
<dbReference type="Pfam" id="PF12728">
    <property type="entry name" value="HTH_17"/>
    <property type="match status" value="1"/>
</dbReference>
<sequence length="190" mass="21434">MNNPKDWLSPQKAAQLLMISPITLRQWASSGKIKAATTPGGHRRFLKSDVLALAEANVDIFTGQDDALMQDTKKVLIVDDDVDFNAMLHFELSLQYEGWQFETALDGFDAGLKVAEWHPTILLLDLFLPGCHGDKVCHQIRSNPEFRRLRIIGMTGDTGEYAVSRFLDAGADEVLQKPFKMKRLFELLEE</sequence>
<organism evidence="4 5">
    <name type="scientific">Alteromonas sediminis</name>
    <dbReference type="NCBI Taxonomy" id="2259342"/>
    <lineage>
        <taxon>Bacteria</taxon>
        <taxon>Pseudomonadati</taxon>
        <taxon>Pseudomonadota</taxon>
        <taxon>Gammaproteobacteria</taxon>
        <taxon>Alteromonadales</taxon>
        <taxon>Alteromonadaceae</taxon>
        <taxon>Alteromonas/Salinimonas group</taxon>
        <taxon>Alteromonas</taxon>
    </lineage>
</organism>
<dbReference type="GO" id="GO:0003677">
    <property type="term" value="F:DNA binding"/>
    <property type="evidence" value="ECO:0007669"/>
    <property type="project" value="InterPro"/>
</dbReference>
<dbReference type="SMART" id="SM00448">
    <property type="entry name" value="REC"/>
    <property type="match status" value="1"/>
</dbReference>
<evidence type="ECO:0000256" key="1">
    <source>
        <dbReference type="ARBA" id="ARBA00022553"/>
    </source>
</evidence>
<evidence type="ECO:0000259" key="3">
    <source>
        <dbReference type="PROSITE" id="PS50110"/>
    </source>
</evidence>
<comment type="caution">
    <text evidence="4">The sequence shown here is derived from an EMBL/GenBank/DDBJ whole genome shotgun (WGS) entry which is preliminary data.</text>
</comment>
<feature type="modified residue" description="4-aspartylphosphate" evidence="2">
    <location>
        <position position="125"/>
    </location>
</feature>
<gene>
    <name evidence="4" type="ORF">DRW07_09005</name>
</gene>
<dbReference type="AlphaFoldDB" id="A0A3N5Y1C7"/>
<dbReference type="InterPro" id="IPR011006">
    <property type="entry name" value="CheY-like_superfamily"/>
</dbReference>
<dbReference type="Pfam" id="PF00072">
    <property type="entry name" value="Response_reg"/>
    <property type="match status" value="1"/>
</dbReference>
<evidence type="ECO:0000313" key="4">
    <source>
        <dbReference type="EMBL" id="RPJ67637.1"/>
    </source>
</evidence>
<proteinExistence type="predicted"/>
<dbReference type="PANTHER" id="PTHR44591">
    <property type="entry name" value="STRESS RESPONSE REGULATOR PROTEIN 1"/>
    <property type="match status" value="1"/>
</dbReference>
<dbReference type="InterPro" id="IPR009061">
    <property type="entry name" value="DNA-bd_dom_put_sf"/>
</dbReference>
<dbReference type="Gene3D" id="3.40.50.2300">
    <property type="match status" value="1"/>
</dbReference>
<keyword evidence="5" id="KW-1185">Reference proteome</keyword>
<evidence type="ECO:0000313" key="5">
    <source>
        <dbReference type="Proteomes" id="UP000275281"/>
    </source>
</evidence>
<accession>A0A3N5Y1C7</accession>
<feature type="domain" description="Response regulatory" evidence="3">
    <location>
        <begin position="74"/>
        <end position="190"/>
    </location>
</feature>
<reference evidence="4 5" key="1">
    <citation type="submission" date="2018-11" db="EMBL/GenBank/DDBJ databases">
        <authorList>
            <person name="Ye M.-Q."/>
            <person name="Du Z.-J."/>
        </authorList>
    </citation>
    <scope>NUCLEOTIDE SEQUENCE [LARGE SCALE GENOMIC DNA]</scope>
    <source>
        <strain evidence="4 5">U0105</strain>
    </source>
</reference>
<dbReference type="CDD" id="cd04762">
    <property type="entry name" value="HTH_MerR-trunc"/>
    <property type="match status" value="1"/>
</dbReference>